<accession>A0A1J1J8W0</accession>
<dbReference type="PANTHER" id="PTHR23113:SF249">
    <property type="entry name" value="RAP GUANINE NUCLEOTIDE EXCHANGE FACTOR 6"/>
    <property type="match status" value="1"/>
</dbReference>
<feature type="region of interest" description="Disordered" evidence="4">
    <location>
        <begin position="552"/>
        <end position="575"/>
    </location>
</feature>
<dbReference type="SMART" id="SM00314">
    <property type="entry name" value="RA"/>
    <property type="match status" value="1"/>
</dbReference>
<feature type="region of interest" description="Disordered" evidence="4">
    <location>
        <begin position="35"/>
        <end position="58"/>
    </location>
</feature>
<dbReference type="CDD" id="cd01785">
    <property type="entry name" value="RA_PDZ-GEF1"/>
    <property type="match status" value="1"/>
</dbReference>
<evidence type="ECO:0000259" key="8">
    <source>
        <dbReference type="PROSITE" id="PS50200"/>
    </source>
</evidence>
<dbReference type="Pfam" id="PF00595">
    <property type="entry name" value="PDZ"/>
    <property type="match status" value="1"/>
</dbReference>
<feature type="compositionally biased region" description="Polar residues" evidence="4">
    <location>
        <begin position="558"/>
        <end position="567"/>
    </location>
</feature>
<feature type="domain" description="PDZ" evidence="7">
    <location>
        <begin position="397"/>
        <end position="468"/>
    </location>
</feature>
<feature type="region of interest" description="Disordered" evidence="4">
    <location>
        <begin position="601"/>
        <end position="666"/>
    </location>
</feature>
<feature type="domain" description="Ras-GEF" evidence="5">
    <location>
        <begin position="849"/>
        <end position="1077"/>
    </location>
</feature>
<dbReference type="CDD" id="cd06224">
    <property type="entry name" value="REM"/>
    <property type="match status" value="1"/>
</dbReference>
<protein>
    <submittedName>
        <fullName evidence="10">CLUMA_CG020382, isoform A</fullName>
    </submittedName>
</protein>
<dbReference type="PROSITE" id="PS50200">
    <property type="entry name" value="RA"/>
    <property type="match status" value="1"/>
</dbReference>
<evidence type="ECO:0000256" key="3">
    <source>
        <dbReference type="PROSITE-ProRule" id="PRU00168"/>
    </source>
</evidence>
<dbReference type="InterPro" id="IPR023578">
    <property type="entry name" value="Ras_GEF_dom_sf"/>
</dbReference>
<dbReference type="EMBL" id="CVRI01000070">
    <property type="protein sequence ID" value="CRL07409.1"/>
    <property type="molecule type" value="Genomic_DNA"/>
</dbReference>
<proteinExistence type="inferred from homology"/>
<dbReference type="InterPro" id="IPR019804">
    <property type="entry name" value="Ras_G-nucl-exch_fac_CS"/>
</dbReference>
<evidence type="ECO:0000313" key="11">
    <source>
        <dbReference type="Proteomes" id="UP000183832"/>
    </source>
</evidence>
<dbReference type="InterPro" id="IPR014710">
    <property type="entry name" value="RmlC-like_jellyroll"/>
</dbReference>
<feature type="domain" description="Cyclic nucleotide-binding" evidence="6">
    <location>
        <begin position="127"/>
        <end position="227"/>
    </location>
</feature>
<feature type="region of interest" description="Disordered" evidence="4">
    <location>
        <begin position="1160"/>
        <end position="1190"/>
    </location>
</feature>
<dbReference type="Proteomes" id="UP000183832">
    <property type="component" value="Unassembled WGS sequence"/>
</dbReference>
<dbReference type="Pfam" id="PF00617">
    <property type="entry name" value="RasGEF"/>
    <property type="match status" value="1"/>
</dbReference>
<dbReference type="OrthoDB" id="21144at2759"/>
<dbReference type="SMART" id="SM00228">
    <property type="entry name" value="PDZ"/>
    <property type="match status" value="1"/>
</dbReference>
<keyword evidence="11" id="KW-1185">Reference proteome</keyword>
<dbReference type="CDD" id="cd00038">
    <property type="entry name" value="CAP_ED"/>
    <property type="match status" value="1"/>
</dbReference>
<dbReference type="InterPro" id="IPR029071">
    <property type="entry name" value="Ubiquitin-like_domsf"/>
</dbReference>
<dbReference type="InterPro" id="IPR036034">
    <property type="entry name" value="PDZ_sf"/>
</dbReference>
<reference evidence="10 11" key="1">
    <citation type="submission" date="2015-04" db="EMBL/GenBank/DDBJ databases">
        <authorList>
            <person name="Syromyatnikov M.Y."/>
            <person name="Popov V.N."/>
        </authorList>
    </citation>
    <scope>NUCLEOTIDE SEQUENCE [LARGE SCALE GENOMIC DNA]</scope>
</reference>
<dbReference type="SMART" id="SM00147">
    <property type="entry name" value="RasGEF"/>
    <property type="match status" value="1"/>
</dbReference>
<name>A0A1J1J8W0_9DIPT</name>
<feature type="compositionally biased region" description="Low complexity" evidence="4">
    <location>
        <begin position="1291"/>
        <end position="1305"/>
    </location>
</feature>
<dbReference type="InterPro" id="IPR000595">
    <property type="entry name" value="cNMP-bd_dom"/>
</dbReference>
<evidence type="ECO:0000259" key="6">
    <source>
        <dbReference type="PROSITE" id="PS50042"/>
    </source>
</evidence>
<comment type="similarity">
    <text evidence="1">Belongs to the RAPGEF2 family.</text>
</comment>
<feature type="compositionally biased region" description="Low complexity" evidence="4">
    <location>
        <begin position="1165"/>
        <end position="1178"/>
    </location>
</feature>
<evidence type="ECO:0000259" key="5">
    <source>
        <dbReference type="PROSITE" id="PS50009"/>
    </source>
</evidence>
<feature type="domain" description="N-terminal Ras-GEF" evidence="9">
    <location>
        <begin position="258"/>
        <end position="393"/>
    </location>
</feature>
<dbReference type="Pfam" id="PF00618">
    <property type="entry name" value="RasGEF_N"/>
    <property type="match status" value="1"/>
</dbReference>
<dbReference type="InterPro" id="IPR000159">
    <property type="entry name" value="RA_dom"/>
</dbReference>
<dbReference type="Gene3D" id="1.10.840.10">
    <property type="entry name" value="Ras guanine-nucleotide exchange factors catalytic domain"/>
    <property type="match status" value="1"/>
</dbReference>
<dbReference type="SUPFAM" id="SSF48366">
    <property type="entry name" value="Ras GEF"/>
    <property type="match status" value="1"/>
</dbReference>
<evidence type="ECO:0000256" key="4">
    <source>
        <dbReference type="SAM" id="MobiDB-lite"/>
    </source>
</evidence>
<dbReference type="PROSITE" id="PS50042">
    <property type="entry name" value="CNMP_BINDING_3"/>
    <property type="match status" value="1"/>
</dbReference>
<dbReference type="InterPro" id="IPR008937">
    <property type="entry name" value="Ras-like_GEF"/>
</dbReference>
<dbReference type="PANTHER" id="PTHR23113">
    <property type="entry name" value="GUANINE NUCLEOTIDE EXCHANGE FACTOR"/>
    <property type="match status" value="1"/>
</dbReference>
<dbReference type="STRING" id="568069.A0A1J1J8W0"/>
<dbReference type="Gene3D" id="2.60.120.10">
    <property type="entry name" value="Jelly Rolls"/>
    <property type="match status" value="1"/>
</dbReference>
<dbReference type="SUPFAM" id="SSF54236">
    <property type="entry name" value="Ubiquitin-like"/>
    <property type="match status" value="1"/>
</dbReference>
<evidence type="ECO:0000256" key="1">
    <source>
        <dbReference type="ARBA" id="ARBA00010829"/>
    </source>
</evidence>
<dbReference type="PROSITE" id="PS50106">
    <property type="entry name" value="PDZ"/>
    <property type="match status" value="1"/>
</dbReference>
<feature type="compositionally biased region" description="Low complexity" evidence="4">
    <location>
        <begin position="37"/>
        <end position="55"/>
    </location>
</feature>
<organism evidence="10 11">
    <name type="scientific">Clunio marinus</name>
    <dbReference type="NCBI Taxonomy" id="568069"/>
    <lineage>
        <taxon>Eukaryota</taxon>
        <taxon>Metazoa</taxon>
        <taxon>Ecdysozoa</taxon>
        <taxon>Arthropoda</taxon>
        <taxon>Hexapoda</taxon>
        <taxon>Insecta</taxon>
        <taxon>Pterygota</taxon>
        <taxon>Neoptera</taxon>
        <taxon>Endopterygota</taxon>
        <taxon>Diptera</taxon>
        <taxon>Nematocera</taxon>
        <taxon>Chironomoidea</taxon>
        <taxon>Chironomidae</taxon>
        <taxon>Clunio</taxon>
    </lineage>
</organism>
<dbReference type="PROSITE" id="PS00720">
    <property type="entry name" value="RASGEF"/>
    <property type="match status" value="1"/>
</dbReference>
<dbReference type="SMART" id="SM00229">
    <property type="entry name" value="RasGEFN"/>
    <property type="match status" value="1"/>
</dbReference>
<dbReference type="Gene3D" id="1.20.870.10">
    <property type="entry name" value="Son of sevenless (SoS) protein Chain: S domain 1"/>
    <property type="match status" value="1"/>
</dbReference>
<dbReference type="GO" id="GO:0005085">
    <property type="term" value="F:guanyl-nucleotide exchange factor activity"/>
    <property type="evidence" value="ECO:0007669"/>
    <property type="project" value="UniProtKB-KW"/>
</dbReference>
<dbReference type="SUPFAM" id="SSF50156">
    <property type="entry name" value="PDZ domain-like"/>
    <property type="match status" value="1"/>
</dbReference>
<keyword evidence="2 3" id="KW-0344">Guanine-nucleotide releasing factor</keyword>
<dbReference type="InterPro" id="IPR001895">
    <property type="entry name" value="RASGEF_cat_dom"/>
</dbReference>
<dbReference type="CDD" id="cd06755">
    <property type="entry name" value="PDZ_RapGEF2_RapGEF6-like"/>
    <property type="match status" value="1"/>
</dbReference>
<dbReference type="PROSITE" id="PS50212">
    <property type="entry name" value="RASGEF_NTER"/>
    <property type="match status" value="1"/>
</dbReference>
<dbReference type="Gene3D" id="3.10.20.90">
    <property type="entry name" value="Phosphatidylinositol 3-kinase Catalytic Subunit, Chain A, domain 1"/>
    <property type="match status" value="1"/>
</dbReference>
<dbReference type="InterPro" id="IPR000651">
    <property type="entry name" value="Ras-like_Gua-exchang_fac_N"/>
</dbReference>
<dbReference type="InterPro" id="IPR018490">
    <property type="entry name" value="cNMP-bd_dom_sf"/>
</dbReference>
<evidence type="ECO:0000313" key="10">
    <source>
        <dbReference type="EMBL" id="CRL07409.1"/>
    </source>
</evidence>
<feature type="compositionally biased region" description="Low complexity" evidence="4">
    <location>
        <begin position="697"/>
        <end position="709"/>
    </location>
</feature>
<dbReference type="FunFam" id="2.60.120.10:FF:000088">
    <property type="entry name" value="Guanine nucleotide exchange factor"/>
    <property type="match status" value="1"/>
</dbReference>
<evidence type="ECO:0000259" key="7">
    <source>
        <dbReference type="PROSITE" id="PS50106"/>
    </source>
</evidence>
<feature type="region of interest" description="Disordered" evidence="4">
    <location>
        <begin position="1278"/>
        <end position="1322"/>
    </location>
</feature>
<gene>
    <name evidence="10" type="ORF">CLUMA_CG020382</name>
</gene>
<sequence length="1506" mass="167673">MDHSHIIKTITGYNVVLNDDNISTTRPELYQKCNRNSHSSCHSSDTSSAYSGSDTMTSIHSSSIDAEEVDLSGLVESVVDSDEEDLVESMENANIRDTVRDCLEKDPTERSDTDVEVLLGFTQNLKAFTNMTLTVKRSLCSVLVFAVVEKAGTVVMNDGEELDSWSVLINGIVEVEHPGGATEQLQYGDSFGIAPTMEKSYHNGIMRTKTDDCQFVCITQTDYYRILNEGEGNIRKHEENGQVVIVTELRKTENAGKREPVVIRGTPERLMLHLIEENSINDPTYVEDFLLTQRTFFESQIQVANQLLEWFRSEEIIDDLKPPITDGLLSSSSYIDVKYRVARVVILWVNNYFTDFETDSQMMEFLEVFELELERFNMLEELKLLHVAHTHKARTRTITLTRSSRNEELHFKIIGGYEKGGGIFILEVEKNSKSSDMGLRRGDQILEVNGQNFEHVSHARAMEILTGTTHLSVAVKSNLLVFRELLNSTSRNSPRLKTKMKIASDLAKLQATDTRVRLSSIDLLTSNHDVTDNVADPLLKYSSFLPKPATKFTHDNQSKVSGGQMSNIHKGGSFMTLGPKKRIQKALQKLNLLPKNTFVDSPTGCGPDEDDASSGFLTATPASSSSSSSSSATTTAKNTNTATTSSVDGESESGVESNIIDEPNLDDEKILDDELQCNNNLRKSITASTTTITTMASVSSGGSTGTSSSNNANFYPHSDSQQQEMAMFYDDIRSADYPEHVLKVFKPDQTYKFLLIHKETTAHEVVMLALQEFGIHDPSSNFSLCEVSVGEGGMIKQRRLPEQLQNLAERIGLSSRYYLKTNGITETLVPDEMASDLVRENNVHFLQLNPNEMAIQLTNQDFQIFRQIESTEYIDDLFSIKSKYGTPMLNKFAELVNNEMFWVVGEICRETNIMRRSKIIKQFIKIARHCKECKNFNSVFAIISGLGHASISRLRLTWEKLPTKYQKLFNDLQDLMDPSRNMSKYRQLVAMEMQQKRSLIPFYPVVKKDLTFIHLGNDSRIDGLINFEKLRMISKEVRSLMDMCSSPTPYMDSILKMLDIKNQPNAAMTALNQFNQFTTSIGQTIATNIIQHGSATVKRRKKSAATPNPKKMFEEAQMVRKVKAYLNNIEIIKDEEKLHLMSLECEPAIVISAPNSVTIRKRHPSPTLSTTSSTSSKSDGMKAVGPKFGTASPQAVKKILSLAENSKTRPHQTVRLGMNVPPQHTSGIPYQHNLTYHTNLSPSPSPGSHRRIASSTGSTAWQPLHCFANTNVTGKFVHERSHSDTPTPLPSVDLSAESSSVTSLSNMPARKNHGSISSTDSGHSEAISYCDGGNVYHLTSSILHNVPAFVPLPPRRHSAVQQGSNNSTNLYNQQVLQNATCVSGGKQGNGDITSMPPPPNPRTRPVPFPVAVPGANINTNVPGYNVYAASQQQKLNQLRHGGIIPSPPPRNLPRYHPQSHNLAEIARLHRLGRAYSHEGVIESSIGDIEIYYPDEDDDDETQVSAV</sequence>
<dbReference type="SUPFAM" id="SSF51206">
    <property type="entry name" value="cAMP-binding domain-like"/>
    <property type="match status" value="1"/>
</dbReference>
<evidence type="ECO:0000256" key="2">
    <source>
        <dbReference type="ARBA" id="ARBA00022658"/>
    </source>
</evidence>
<feature type="domain" description="Ras-associating" evidence="8">
    <location>
        <begin position="738"/>
        <end position="843"/>
    </location>
</feature>
<dbReference type="Pfam" id="PF00788">
    <property type="entry name" value="RA"/>
    <property type="match status" value="1"/>
</dbReference>
<dbReference type="InterPro" id="IPR036964">
    <property type="entry name" value="RASGEF_cat_dom_sf"/>
</dbReference>
<evidence type="ECO:0000259" key="9">
    <source>
        <dbReference type="PROSITE" id="PS50212"/>
    </source>
</evidence>
<feature type="region of interest" description="Disordered" evidence="4">
    <location>
        <begin position="697"/>
        <end position="717"/>
    </location>
</feature>
<feature type="compositionally biased region" description="Low complexity" evidence="4">
    <location>
        <begin position="618"/>
        <end position="657"/>
    </location>
</feature>
<dbReference type="SMART" id="SM00100">
    <property type="entry name" value="cNMP"/>
    <property type="match status" value="1"/>
</dbReference>
<dbReference type="PROSITE" id="PS50009">
    <property type="entry name" value="RASGEF_CAT"/>
    <property type="match status" value="1"/>
</dbReference>
<dbReference type="GO" id="GO:0007265">
    <property type="term" value="P:Ras protein signal transduction"/>
    <property type="evidence" value="ECO:0007669"/>
    <property type="project" value="TreeGrafter"/>
</dbReference>
<dbReference type="GO" id="GO:0016324">
    <property type="term" value="C:apical plasma membrane"/>
    <property type="evidence" value="ECO:0007669"/>
    <property type="project" value="TreeGrafter"/>
</dbReference>
<dbReference type="InterPro" id="IPR001478">
    <property type="entry name" value="PDZ"/>
</dbReference>
<dbReference type="Gene3D" id="2.30.42.10">
    <property type="match status" value="1"/>
</dbReference>
<dbReference type="CDD" id="cd00155">
    <property type="entry name" value="RasGEF"/>
    <property type="match status" value="1"/>
</dbReference>